<name>A0A8S1WZ99_PAROT</name>
<gene>
    <name evidence="2" type="ORF">POCTA_138.1.T1050201</name>
</gene>
<evidence type="ECO:0000313" key="3">
    <source>
        <dbReference type="Proteomes" id="UP000683925"/>
    </source>
</evidence>
<dbReference type="OMA" id="MNPTYDL"/>
<proteinExistence type="predicted"/>
<dbReference type="Proteomes" id="UP000683925">
    <property type="component" value="Unassembled WGS sequence"/>
</dbReference>
<evidence type="ECO:0000313" key="2">
    <source>
        <dbReference type="EMBL" id="CAD8193957.1"/>
    </source>
</evidence>
<organism evidence="2 3">
    <name type="scientific">Paramecium octaurelia</name>
    <dbReference type="NCBI Taxonomy" id="43137"/>
    <lineage>
        <taxon>Eukaryota</taxon>
        <taxon>Sar</taxon>
        <taxon>Alveolata</taxon>
        <taxon>Ciliophora</taxon>
        <taxon>Intramacronucleata</taxon>
        <taxon>Oligohymenophorea</taxon>
        <taxon>Peniculida</taxon>
        <taxon>Parameciidae</taxon>
        <taxon>Paramecium</taxon>
    </lineage>
</organism>
<protein>
    <submittedName>
        <fullName evidence="2">Uncharacterized protein</fullName>
    </submittedName>
</protein>
<keyword evidence="3" id="KW-1185">Reference proteome</keyword>
<evidence type="ECO:0000256" key="1">
    <source>
        <dbReference type="SAM" id="Coils"/>
    </source>
</evidence>
<comment type="caution">
    <text evidence="2">The sequence shown here is derived from an EMBL/GenBank/DDBJ whole genome shotgun (WGS) entry which is preliminary data.</text>
</comment>
<accession>A0A8S1WZ99</accession>
<sequence length="223" mass="26342">MNPTYDLLGMIGQVEQQIVQLVKIKPQESQQVPSQKIEDQPLFESVQEQCERNSVYSSQRTRSDNSSQILLHQLQTNLEVIKKGINELLVYNKNTYYDQLRNHLNTKEGKIKCFVRSENTYDSDQNKGIQKNIKLEVQGAEASIKNYKNQMDILTNELKSILSSKIDLQKRQRIQHIEQQYEELRKNLYFLRQLQDNIMQLVQCDASFEDTLKQCKARWERKN</sequence>
<dbReference type="AlphaFoldDB" id="A0A8S1WZ99"/>
<dbReference type="EMBL" id="CAJJDP010000105">
    <property type="protein sequence ID" value="CAD8193957.1"/>
    <property type="molecule type" value="Genomic_DNA"/>
</dbReference>
<feature type="coiled-coil region" evidence="1">
    <location>
        <begin position="130"/>
        <end position="194"/>
    </location>
</feature>
<keyword evidence="1" id="KW-0175">Coiled coil</keyword>
<dbReference type="OrthoDB" id="10383037at2759"/>
<reference evidence="2" key="1">
    <citation type="submission" date="2021-01" db="EMBL/GenBank/DDBJ databases">
        <authorList>
            <consortium name="Genoscope - CEA"/>
            <person name="William W."/>
        </authorList>
    </citation>
    <scope>NUCLEOTIDE SEQUENCE</scope>
</reference>